<dbReference type="PANTHER" id="PTHR37309:SF1">
    <property type="entry name" value="SLR0284 PROTEIN"/>
    <property type="match status" value="1"/>
</dbReference>
<organism evidence="2 3">
    <name type="scientific">Collinsella ureilytica</name>
    <dbReference type="NCBI Taxonomy" id="2869515"/>
    <lineage>
        <taxon>Bacteria</taxon>
        <taxon>Bacillati</taxon>
        <taxon>Actinomycetota</taxon>
        <taxon>Coriobacteriia</taxon>
        <taxon>Coriobacteriales</taxon>
        <taxon>Coriobacteriaceae</taxon>
        <taxon>Collinsella</taxon>
    </lineage>
</organism>
<dbReference type="Proteomes" id="UP000700908">
    <property type="component" value="Unassembled WGS sequence"/>
</dbReference>
<feature type="transmembrane region" description="Helical" evidence="1">
    <location>
        <begin position="56"/>
        <end position="80"/>
    </location>
</feature>
<sequence length="121" mass="12507">MRFIINTLLTAIAVAVATYLVPGIELVGSNSTTAFIFVALCLGFVNSLVKPIISLLSLPITFITLGIFQLVINTGMFILASELSVGIFGSGIVIASSASAFIGAILVSIISSLLGVASKRM</sequence>
<evidence type="ECO:0000256" key="1">
    <source>
        <dbReference type="SAM" id="Phobius"/>
    </source>
</evidence>
<proteinExistence type="predicted"/>
<name>A0ABS7MM53_9ACTN</name>
<gene>
    <name evidence="2" type="ORF">K6V98_07340</name>
</gene>
<dbReference type="InterPro" id="IPR007165">
    <property type="entry name" value="Phage_holin_4_2"/>
</dbReference>
<evidence type="ECO:0000313" key="2">
    <source>
        <dbReference type="EMBL" id="MBY4798156.1"/>
    </source>
</evidence>
<keyword evidence="1" id="KW-1133">Transmembrane helix</keyword>
<keyword evidence="1" id="KW-0472">Membrane</keyword>
<dbReference type="PANTHER" id="PTHR37309">
    <property type="entry name" value="SLR0284 PROTEIN"/>
    <property type="match status" value="1"/>
</dbReference>
<keyword evidence="3" id="KW-1185">Reference proteome</keyword>
<protein>
    <submittedName>
        <fullName evidence="2">Phage holin family protein</fullName>
    </submittedName>
</protein>
<accession>A0ABS7MM53</accession>
<feature type="transmembrane region" description="Helical" evidence="1">
    <location>
        <begin position="92"/>
        <end position="117"/>
    </location>
</feature>
<reference evidence="2 3" key="1">
    <citation type="submission" date="2021-08" db="EMBL/GenBank/DDBJ databases">
        <title>Collinsella faecalis sp. nov. isolated from swine faeces.</title>
        <authorList>
            <person name="Oh B.S."/>
            <person name="Lee J.H."/>
        </authorList>
    </citation>
    <scope>NUCLEOTIDE SEQUENCE [LARGE SCALE GENOMIC DNA]</scope>
    <source>
        <strain evidence="2 3">AGMB00827</strain>
    </source>
</reference>
<dbReference type="Pfam" id="PF04020">
    <property type="entry name" value="Phage_holin_4_2"/>
    <property type="match status" value="1"/>
</dbReference>
<dbReference type="RefSeq" id="WP_222199878.1">
    <property type="nucleotide sequence ID" value="NZ_JAIMFO010000008.1"/>
</dbReference>
<dbReference type="EMBL" id="JAIMFO010000008">
    <property type="protein sequence ID" value="MBY4798156.1"/>
    <property type="molecule type" value="Genomic_DNA"/>
</dbReference>
<evidence type="ECO:0000313" key="3">
    <source>
        <dbReference type="Proteomes" id="UP000700908"/>
    </source>
</evidence>
<comment type="caution">
    <text evidence="2">The sequence shown here is derived from an EMBL/GenBank/DDBJ whole genome shotgun (WGS) entry which is preliminary data.</text>
</comment>
<feature type="transmembrane region" description="Helical" evidence="1">
    <location>
        <begin position="33"/>
        <end position="49"/>
    </location>
</feature>
<keyword evidence="1" id="KW-0812">Transmembrane</keyword>